<evidence type="ECO:0000313" key="2">
    <source>
        <dbReference type="EMBL" id="KAA0259341.1"/>
    </source>
</evidence>
<dbReference type="InterPro" id="IPR012902">
    <property type="entry name" value="N_methyl_site"/>
</dbReference>
<dbReference type="NCBIfam" id="TIGR02532">
    <property type="entry name" value="IV_pilin_GFxxxE"/>
    <property type="match status" value="1"/>
</dbReference>
<evidence type="ECO:0000313" key="3">
    <source>
        <dbReference type="Proteomes" id="UP000322876"/>
    </source>
</evidence>
<keyword evidence="3" id="KW-1185">Reference proteome</keyword>
<protein>
    <submittedName>
        <fullName evidence="2">Type II secretion system protein</fullName>
    </submittedName>
</protein>
<accession>A0A5A8F8V8</accession>
<sequence length="175" mass="19404">MRINKGFTLIELMVVITIFVILISIAFIAGSKFINRIKLNETVDKIISLINDAQKLSILKGVECDPVDNCSYDLYGIWFSSSGYSLVRYSSTTWPPADDTDVVKIENYTSKFLISTNDNISLISGLVLFNKKGMPNYNFDVTGGINLTQPFVVTVSGYSLSKKITIDQTGNVHAE</sequence>
<dbReference type="AlphaFoldDB" id="A0A5A8F8V8"/>
<dbReference type="OrthoDB" id="5918848at2"/>
<evidence type="ECO:0000256" key="1">
    <source>
        <dbReference type="SAM" id="Phobius"/>
    </source>
</evidence>
<dbReference type="PROSITE" id="PS00409">
    <property type="entry name" value="PROKAR_NTER_METHYL"/>
    <property type="match status" value="1"/>
</dbReference>
<keyword evidence="1" id="KW-1133">Transmembrane helix</keyword>
<organism evidence="2 3">
    <name type="scientific">Deferribacter autotrophicus</name>
    <dbReference type="NCBI Taxonomy" id="500465"/>
    <lineage>
        <taxon>Bacteria</taxon>
        <taxon>Pseudomonadati</taxon>
        <taxon>Deferribacterota</taxon>
        <taxon>Deferribacteres</taxon>
        <taxon>Deferribacterales</taxon>
        <taxon>Deferribacteraceae</taxon>
        <taxon>Deferribacter</taxon>
    </lineage>
</organism>
<reference evidence="2 3" key="1">
    <citation type="submission" date="2019-06" db="EMBL/GenBank/DDBJ databases">
        <title>Genomic insights into carbon and energy metabolism of Deferribacter autotrophicus revealed new metabolic traits in the phylum Deferribacteres.</title>
        <authorList>
            <person name="Slobodkin A.I."/>
            <person name="Slobodkina G.B."/>
            <person name="Allioux M."/>
            <person name="Alain K."/>
            <person name="Jebbar M."/>
            <person name="Shadrin V."/>
            <person name="Kublanov I.V."/>
            <person name="Toshchakov S.V."/>
            <person name="Bonch-Osmolovskaya E.A."/>
        </authorList>
    </citation>
    <scope>NUCLEOTIDE SEQUENCE [LARGE SCALE GENOMIC DNA]</scope>
    <source>
        <strain evidence="2 3">SL50</strain>
    </source>
</reference>
<keyword evidence="1" id="KW-0472">Membrane</keyword>
<dbReference type="RefSeq" id="WP_149265162.1">
    <property type="nucleotide sequence ID" value="NZ_VFJB01000001.1"/>
</dbReference>
<dbReference type="EMBL" id="VFJB01000001">
    <property type="protein sequence ID" value="KAA0259341.1"/>
    <property type="molecule type" value="Genomic_DNA"/>
</dbReference>
<dbReference type="InterPro" id="IPR045584">
    <property type="entry name" value="Pilin-like"/>
</dbReference>
<dbReference type="Pfam" id="PF07963">
    <property type="entry name" value="N_methyl"/>
    <property type="match status" value="1"/>
</dbReference>
<name>A0A5A8F8V8_9BACT</name>
<dbReference type="Proteomes" id="UP000322876">
    <property type="component" value="Unassembled WGS sequence"/>
</dbReference>
<feature type="transmembrane region" description="Helical" evidence="1">
    <location>
        <begin position="6"/>
        <end position="29"/>
    </location>
</feature>
<dbReference type="SUPFAM" id="SSF54523">
    <property type="entry name" value="Pili subunits"/>
    <property type="match status" value="1"/>
</dbReference>
<dbReference type="Gene3D" id="3.30.700.10">
    <property type="entry name" value="Glycoprotein, Type 4 Pilin"/>
    <property type="match status" value="1"/>
</dbReference>
<keyword evidence="1" id="KW-0812">Transmembrane</keyword>
<gene>
    <name evidence="2" type="ORF">FHQ18_00240</name>
</gene>
<comment type="caution">
    <text evidence="2">The sequence shown here is derived from an EMBL/GenBank/DDBJ whole genome shotgun (WGS) entry which is preliminary data.</text>
</comment>
<proteinExistence type="predicted"/>